<keyword evidence="2" id="KW-0812">Transmembrane</keyword>
<feature type="domain" description="RING-type" evidence="3">
    <location>
        <begin position="109"/>
        <end position="151"/>
    </location>
</feature>
<protein>
    <submittedName>
        <fullName evidence="5">RING-H2 finger protein ATL70-like</fullName>
    </submittedName>
</protein>
<evidence type="ECO:0000313" key="4">
    <source>
        <dbReference type="Proteomes" id="UP000504607"/>
    </source>
</evidence>
<dbReference type="PROSITE" id="PS50089">
    <property type="entry name" value="ZF_RING_2"/>
    <property type="match status" value="1"/>
</dbReference>
<dbReference type="InterPro" id="IPR013083">
    <property type="entry name" value="Znf_RING/FYVE/PHD"/>
</dbReference>
<dbReference type="SUPFAM" id="SSF57850">
    <property type="entry name" value="RING/U-box"/>
    <property type="match status" value="1"/>
</dbReference>
<keyword evidence="4" id="KW-1185">Reference proteome</keyword>
<dbReference type="PANTHER" id="PTHR46719">
    <property type="entry name" value="TRANSCRIPTION FACTOR C2H2 FAMILY-RELATED"/>
    <property type="match status" value="1"/>
</dbReference>
<evidence type="ECO:0000313" key="5">
    <source>
        <dbReference type="RefSeq" id="XP_010932992.1"/>
    </source>
</evidence>
<dbReference type="InParanoid" id="A0A6I9S3Z4"/>
<dbReference type="GeneID" id="105053499"/>
<feature type="transmembrane region" description="Helical" evidence="2">
    <location>
        <begin position="24"/>
        <end position="47"/>
    </location>
</feature>
<dbReference type="GO" id="GO:0008270">
    <property type="term" value="F:zinc ion binding"/>
    <property type="evidence" value="ECO:0007669"/>
    <property type="project" value="UniProtKB-KW"/>
</dbReference>
<keyword evidence="2" id="KW-0472">Membrane</keyword>
<dbReference type="Gene3D" id="3.30.40.10">
    <property type="entry name" value="Zinc/RING finger domain, C3HC4 (zinc finger)"/>
    <property type="match status" value="1"/>
</dbReference>
<keyword evidence="2" id="KW-1133">Transmembrane helix</keyword>
<evidence type="ECO:0000256" key="2">
    <source>
        <dbReference type="SAM" id="Phobius"/>
    </source>
</evidence>
<dbReference type="InterPro" id="IPR045899">
    <property type="entry name" value="ATL71-like"/>
</dbReference>
<dbReference type="PANTHER" id="PTHR46719:SF7">
    <property type="entry name" value="RING-H2 FINGER PROTEIN ATL71-RELATED"/>
    <property type="match status" value="1"/>
</dbReference>
<dbReference type="InterPro" id="IPR001841">
    <property type="entry name" value="Znf_RING"/>
</dbReference>
<gene>
    <name evidence="5" type="primary">LOC105053499</name>
</gene>
<proteinExistence type="predicted"/>
<reference evidence="5" key="1">
    <citation type="submission" date="2025-08" db="UniProtKB">
        <authorList>
            <consortium name="RefSeq"/>
        </authorList>
    </citation>
    <scope>IDENTIFICATION</scope>
</reference>
<dbReference type="Pfam" id="PF13639">
    <property type="entry name" value="zf-RING_2"/>
    <property type="match status" value="1"/>
</dbReference>
<dbReference type="KEGG" id="egu:105053499"/>
<accession>A0A6I9S3Z4</accession>
<dbReference type="OrthoDB" id="8062037at2759"/>
<dbReference type="RefSeq" id="XP_010932992.1">
    <property type="nucleotide sequence ID" value="XM_010934690.3"/>
</dbReference>
<dbReference type="AlphaFoldDB" id="A0A6I9S3Z4"/>
<dbReference type="CDD" id="cd16461">
    <property type="entry name" value="RING-H2_EL5-like"/>
    <property type="match status" value="1"/>
</dbReference>
<dbReference type="SMART" id="SM00184">
    <property type="entry name" value="RING"/>
    <property type="match status" value="1"/>
</dbReference>
<evidence type="ECO:0000256" key="1">
    <source>
        <dbReference type="PROSITE-ProRule" id="PRU00175"/>
    </source>
</evidence>
<dbReference type="FunCoup" id="A0A6I9S3Z4">
    <property type="interactions" value="2266"/>
</dbReference>
<name>A0A6I9S3Z4_ELAGV</name>
<dbReference type="FunFam" id="3.30.40.10:FF:000829">
    <property type="entry name" value="RING-H2 finger protein ATL70"/>
    <property type="match status" value="1"/>
</dbReference>
<organism evidence="4 5">
    <name type="scientific">Elaeis guineensis var. tenera</name>
    <name type="common">Oil palm</name>
    <dbReference type="NCBI Taxonomy" id="51953"/>
    <lineage>
        <taxon>Eukaryota</taxon>
        <taxon>Viridiplantae</taxon>
        <taxon>Streptophyta</taxon>
        <taxon>Embryophyta</taxon>
        <taxon>Tracheophyta</taxon>
        <taxon>Spermatophyta</taxon>
        <taxon>Magnoliopsida</taxon>
        <taxon>Liliopsida</taxon>
        <taxon>Arecaceae</taxon>
        <taxon>Arecoideae</taxon>
        <taxon>Cocoseae</taxon>
        <taxon>Elaeidinae</taxon>
        <taxon>Elaeis</taxon>
    </lineage>
</organism>
<keyword evidence="1" id="KW-0479">Metal-binding</keyword>
<sequence>MSSGGDSSLAPPSGFLSSEQISGLGYGLSITVGILLLITTITLMSYFCSRVNTSPTQPSRPHGSAAADGGPDVEAGLDEAILRSYPTVLYSEAKLREKGTTTITTASCCSICLADYKDTDVLRLLPDCGHLFHLQCVDLWLRSRPTCPVCRSSPLPSPLPSPLAEVIPLAIQS</sequence>
<keyword evidence="1" id="KW-0863">Zinc-finger</keyword>
<evidence type="ECO:0000259" key="3">
    <source>
        <dbReference type="PROSITE" id="PS50089"/>
    </source>
</evidence>
<dbReference type="Proteomes" id="UP000504607">
    <property type="component" value="Chromosome 10"/>
</dbReference>
<keyword evidence="1" id="KW-0862">Zinc</keyword>